<dbReference type="InterPro" id="IPR014867">
    <property type="entry name" value="Spore_coat_CotH_CotH2/3/7"/>
</dbReference>
<dbReference type="Gene3D" id="3.90.1220.10">
    <property type="entry name" value="Cellulose docking domain, dockering"/>
    <property type="match status" value="3"/>
</dbReference>
<organism evidence="6 7">
    <name type="scientific">Piromyces finnis</name>
    <dbReference type="NCBI Taxonomy" id="1754191"/>
    <lineage>
        <taxon>Eukaryota</taxon>
        <taxon>Fungi</taxon>
        <taxon>Fungi incertae sedis</taxon>
        <taxon>Chytridiomycota</taxon>
        <taxon>Chytridiomycota incertae sedis</taxon>
        <taxon>Neocallimastigomycetes</taxon>
        <taxon>Neocallimastigales</taxon>
        <taxon>Neocallimastigaceae</taxon>
        <taxon>Piromyces</taxon>
    </lineage>
</organism>
<dbReference type="STRING" id="1754191.A0A1Y1VEZ8"/>
<dbReference type="PANTHER" id="PTHR40050">
    <property type="entry name" value="INNER SPORE COAT PROTEIN H"/>
    <property type="match status" value="1"/>
</dbReference>
<dbReference type="EMBL" id="MCFH01000012">
    <property type="protein sequence ID" value="ORX53803.1"/>
    <property type="molecule type" value="Genomic_DNA"/>
</dbReference>
<evidence type="ECO:0000256" key="1">
    <source>
        <dbReference type="ARBA" id="ARBA00022729"/>
    </source>
</evidence>
<reference evidence="6 7" key="1">
    <citation type="submission" date="2016-08" db="EMBL/GenBank/DDBJ databases">
        <title>Genomes of anaerobic fungi encode conserved fungal cellulosomes for biomass hydrolysis.</title>
        <authorList>
            <consortium name="DOE Joint Genome Institute"/>
            <person name="Haitjema C.H."/>
            <person name="Gilmore S.P."/>
            <person name="Henske J.K."/>
            <person name="Solomon K.V."/>
            <person name="De Groot R."/>
            <person name="Kuo A."/>
            <person name="Mondo S.J."/>
            <person name="Salamov A.A."/>
            <person name="Labutti K."/>
            <person name="Zhao Z."/>
            <person name="Chiniquy J."/>
            <person name="Barry K."/>
            <person name="Brewer H.M."/>
            <person name="Purvine S.O."/>
            <person name="Wright A.T."/>
            <person name="Boxma B."/>
            <person name="Van Alen T."/>
            <person name="Hackstein J.H."/>
            <person name="Baker S.E."/>
            <person name="Grigoriev I.V."/>
            <person name="O'Malley M.A."/>
        </authorList>
    </citation>
    <scope>NUCLEOTIDE SEQUENCE [LARGE SCALE GENOMIC DNA]</scope>
    <source>
        <strain evidence="7">finn</strain>
    </source>
</reference>
<dbReference type="OrthoDB" id="10262892at2759"/>
<feature type="signal peptide" evidence="4">
    <location>
        <begin position="1"/>
        <end position="23"/>
    </location>
</feature>
<dbReference type="Pfam" id="PF08757">
    <property type="entry name" value="CotH"/>
    <property type="match status" value="1"/>
</dbReference>
<evidence type="ECO:0000256" key="2">
    <source>
        <dbReference type="ARBA" id="ARBA00022737"/>
    </source>
</evidence>
<dbReference type="AlphaFoldDB" id="A0A1Y1VEZ8"/>
<evidence type="ECO:0000313" key="6">
    <source>
        <dbReference type="EMBL" id="ORX53803.1"/>
    </source>
</evidence>
<proteinExistence type="predicted"/>
<feature type="chain" id="PRO_5012395192" description="CBM10 domain-containing protein" evidence="4">
    <location>
        <begin position="24"/>
        <end position="691"/>
    </location>
</feature>
<gene>
    <name evidence="6" type="ORF">BCR36DRAFT_410959</name>
</gene>
<dbReference type="SUPFAM" id="SSF64571">
    <property type="entry name" value="Cellulose docking domain, dockering"/>
    <property type="match status" value="3"/>
</dbReference>
<dbReference type="PANTHER" id="PTHR40050:SF1">
    <property type="entry name" value="INNER SPORE COAT PROTEIN H"/>
    <property type="match status" value="1"/>
</dbReference>
<evidence type="ECO:0000313" key="7">
    <source>
        <dbReference type="Proteomes" id="UP000193719"/>
    </source>
</evidence>
<dbReference type="Proteomes" id="UP000193719">
    <property type="component" value="Unassembled WGS sequence"/>
</dbReference>
<dbReference type="GO" id="GO:0016787">
    <property type="term" value="F:hydrolase activity"/>
    <property type="evidence" value="ECO:0007669"/>
    <property type="project" value="UniProtKB-KW"/>
</dbReference>
<reference evidence="6 7" key="2">
    <citation type="submission" date="2016-08" db="EMBL/GenBank/DDBJ databases">
        <title>Pervasive Adenine N6-methylation of Active Genes in Fungi.</title>
        <authorList>
            <consortium name="DOE Joint Genome Institute"/>
            <person name="Mondo S.J."/>
            <person name="Dannebaum R.O."/>
            <person name="Kuo R.C."/>
            <person name="Labutti K."/>
            <person name="Haridas S."/>
            <person name="Kuo A."/>
            <person name="Salamov A."/>
            <person name="Ahrendt S.R."/>
            <person name="Lipzen A."/>
            <person name="Sullivan W."/>
            <person name="Andreopoulos W.B."/>
            <person name="Clum A."/>
            <person name="Lindquist E."/>
            <person name="Daum C."/>
            <person name="Ramamoorthy G.K."/>
            <person name="Gryganskyi A."/>
            <person name="Culley D."/>
            <person name="Magnuson J.K."/>
            <person name="James T.Y."/>
            <person name="O'Malley M.A."/>
            <person name="Stajich J.E."/>
            <person name="Spatafora J.W."/>
            <person name="Visel A."/>
            <person name="Grigoriev I.V."/>
        </authorList>
    </citation>
    <scope>NUCLEOTIDE SEQUENCE [LARGE SCALE GENOMIC DNA]</scope>
    <source>
        <strain evidence="7">finn</strain>
    </source>
</reference>
<feature type="domain" description="CBM10" evidence="5">
    <location>
        <begin position="563"/>
        <end position="599"/>
    </location>
</feature>
<keyword evidence="2" id="KW-0677">Repeat</keyword>
<dbReference type="InterPro" id="IPR009034">
    <property type="entry name" value="Dockerin_dom_fun_sf"/>
</dbReference>
<evidence type="ECO:0000259" key="5">
    <source>
        <dbReference type="PROSITE" id="PS51763"/>
    </source>
</evidence>
<keyword evidence="7" id="KW-1185">Reference proteome</keyword>
<feature type="domain" description="CBM10" evidence="5">
    <location>
        <begin position="647"/>
        <end position="685"/>
    </location>
</feature>
<protein>
    <recommendedName>
        <fullName evidence="5">CBM10 domain-containing protein</fullName>
    </recommendedName>
</protein>
<dbReference type="PROSITE" id="PS51763">
    <property type="entry name" value="CBM10"/>
    <property type="match status" value="3"/>
</dbReference>
<name>A0A1Y1VEZ8_9FUNG</name>
<dbReference type="Pfam" id="PF02013">
    <property type="entry name" value="CBM_10"/>
    <property type="match status" value="2"/>
</dbReference>
<dbReference type="InterPro" id="IPR002883">
    <property type="entry name" value="CBM10/Dockerin_dom"/>
</dbReference>
<keyword evidence="3" id="KW-0378">Hydrolase</keyword>
<evidence type="ECO:0000256" key="3">
    <source>
        <dbReference type="ARBA" id="ARBA00022801"/>
    </source>
</evidence>
<keyword evidence="1 4" id="KW-0732">Signal</keyword>
<accession>A0A1Y1VEZ8</accession>
<sequence>MKALLLNIISLLTICLSIKQVFAIDEFFTKHTNNTRTELFERMDFKVPTLKIHLNDVDYQNLFYRYECEKDSSPNFLKRNDVCYTAPWVNLTYSLERAINKGYININKVTKKSDITLIKNVLENHTHNITIDEFENIVEKYTDFSLEKIMSIPYKLAPIPIYDFNTTDASMTFDLDGEISKFSKVKFSVGGRSTKAYSKLGYNINIKKGGLLYGAKQLRLRADVVDPSFLREKLVYDLCTLVDLPTLSANYVRFYINDTFMGLFLLRDAFKSQWVQNNFGEKNTKHIYTCDKTYGKSEFFNCINDDEDIKDDKDWPRFIELLNNSKSREDLEKFFDVNTYIRWQVSRYLFGSWDHKTSTHNNAVYMFHSEYADRDLWIPLLYDFDMDFGSYRTIDPKVKFSEEVVDKNNPLYTLLNLNDESEEVRAVMDDIMRRGFNPNILLPRIDELKKFIDPYIKEDRTVGENGRFPGRMVRMSDKADDHYQYEDFVANTEFTTLKAKQYSGDVQTGSATVLGLKVWVIERFKFACEAYNLDCSYADEILSRPEYTNYTVDIIRREGHDTGCLGTSYSCCIFDDTLIITSDSTGNWGFEGDRWCLIKNNKECWAKAQGYNCCEKRTTAVTYVDKKTGEEWGYEGGKWCGITDLQHCPDFSDEYACCKGCDVVSVTSNGNSKWGVENKKWCSIPYSCKVY</sequence>
<evidence type="ECO:0000256" key="4">
    <source>
        <dbReference type="SAM" id="SignalP"/>
    </source>
</evidence>
<feature type="domain" description="CBM10" evidence="5">
    <location>
        <begin position="603"/>
        <end position="643"/>
    </location>
</feature>
<comment type="caution">
    <text evidence="6">The sequence shown here is derived from an EMBL/GenBank/DDBJ whole genome shotgun (WGS) entry which is preliminary data.</text>
</comment>